<proteinExistence type="predicted"/>
<protein>
    <submittedName>
        <fullName evidence="1">Uncharacterized protein</fullName>
    </submittedName>
</protein>
<dbReference type="EnsemblMetazoa" id="GAUT035243-RA">
    <property type="protein sequence ID" value="GAUT035243-PA"/>
    <property type="gene ID" value="GAUT035243"/>
</dbReference>
<dbReference type="Gene3D" id="6.20.250.50">
    <property type="match status" value="1"/>
</dbReference>
<reference evidence="1" key="1">
    <citation type="submission" date="2020-05" db="UniProtKB">
        <authorList>
            <consortium name="EnsemblMetazoa"/>
        </authorList>
    </citation>
    <scope>IDENTIFICATION</scope>
    <source>
        <strain evidence="1">TTRI</strain>
    </source>
</reference>
<organism evidence="1 2">
    <name type="scientific">Glossina austeni</name>
    <name type="common">Savannah tsetse fly</name>
    <dbReference type="NCBI Taxonomy" id="7395"/>
    <lineage>
        <taxon>Eukaryota</taxon>
        <taxon>Metazoa</taxon>
        <taxon>Ecdysozoa</taxon>
        <taxon>Arthropoda</taxon>
        <taxon>Hexapoda</taxon>
        <taxon>Insecta</taxon>
        <taxon>Pterygota</taxon>
        <taxon>Neoptera</taxon>
        <taxon>Endopterygota</taxon>
        <taxon>Diptera</taxon>
        <taxon>Brachycera</taxon>
        <taxon>Muscomorpha</taxon>
        <taxon>Hippoboscoidea</taxon>
        <taxon>Glossinidae</taxon>
        <taxon>Glossina</taxon>
    </lineage>
</organism>
<keyword evidence="2" id="KW-1185">Reference proteome</keyword>
<dbReference type="AlphaFoldDB" id="A0A1A9VF22"/>
<accession>A0A1A9VF22</accession>
<dbReference type="SUPFAM" id="SSF49599">
    <property type="entry name" value="TRAF domain-like"/>
    <property type="match status" value="1"/>
</dbReference>
<evidence type="ECO:0000313" key="1">
    <source>
        <dbReference type="EnsemblMetazoa" id="GAUT035243-PA"/>
    </source>
</evidence>
<evidence type="ECO:0000313" key="2">
    <source>
        <dbReference type="Proteomes" id="UP000078200"/>
    </source>
</evidence>
<dbReference type="Proteomes" id="UP000078200">
    <property type="component" value="Unassembled WGS sequence"/>
</dbReference>
<name>A0A1A9VF22_GLOAU</name>
<sequence length="194" mass="22653">MRRKWMKTAGWSRLYANWCFGDFISADILLNNADHFLPNDELTIVFEIEEVNIVNISDESKKIKSKMFEDELSKDFGNLFVKEKRSYVTLAVGEHALKDHKSILTGKLIPGLGFEMERIQFSYLRLNSRFDIHITHVMGTQRWKDMIKASPHLIAELLQAFPQQVQESMIIFMSCLGSIRLSRRARSMILQRRV</sequence>
<dbReference type="VEuPathDB" id="VectorBase:GAUT035243"/>
<dbReference type="STRING" id="7395.A0A1A9VF22"/>